<sequence>MDLQDLPAADTPLTVNEQVIVMSGHETIRVLEVEVDQASLPSSMPDGRTDSGGEDVSNQAKQPEAGTQDSPPAPHNTGGVVLGDQVVAVDSAASAVQTLAQTAVPISVSLSQPQATMPITVQSLQGCQQVLTQDGLATLMTGMMAQTGSLGQPLLIPLSMAGSMGGQGLAVLTFPTSNVATLPGLSAASQSGGLLKLPFAGLQGLQGLQTATVLNPVQTQQAVFQSQTASLQQVQAAMQQAQQNTQVAAAQLTQAMPSVSQPSVSVSTLQSAGLSINPAIISAASLGAQPQFISSLTSTPIITSAMSGITSQIITNAQGQVIGTIPLMLNPASLTGGAATQALNLQGFQGLQVQTVQPQLVLNNQGQIIATIGNGPAAVPTSAAVIPKHNVPVPFSKPSTQAQVTTVTQSPVVIAPQPFAMKTVTPISSSVPITCGDTPTVGQLVSKPQQGCTDEEGINLEEIREFAKNFKIRRLSLGLTQTQVGQALTATEGPAYSQSAICRFEKLDITPKSAQKLKPVLERWLAEAELWNQKGQQNLMEFVGGEPSKKRKRRTSFTPQAIEVLNTYFEKNALPTGQEITEIAKELNYDREVVRVWFCNRRQTLKNTSKINVFQVQP</sequence>
<organism evidence="15 16">
    <name type="scientific">Salvelinus namaycush</name>
    <name type="common">Lake trout</name>
    <name type="synonym">Salmo namaycush</name>
    <dbReference type="NCBI Taxonomy" id="8040"/>
    <lineage>
        <taxon>Eukaryota</taxon>
        <taxon>Metazoa</taxon>
        <taxon>Chordata</taxon>
        <taxon>Craniata</taxon>
        <taxon>Vertebrata</taxon>
        <taxon>Euteleostomi</taxon>
        <taxon>Actinopterygii</taxon>
        <taxon>Neopterygii</taxon>
        <taxon>Teleostei</taxon>
        <taxon>Protacanthopterygii</taxon>
        <taxon>Salmoniformes</taxon>
        <taxon>Salmonidae</taxon>
        <taxon>Salmoninae</taxon>
        <taxon>Salvelinus</taxon>
    </lineage>
</organism>
<dbReference type="SUPFAM" id="SSF46689">
    <property type="entry name" value="Homeodomain-like"/>
    <property type="match status" value="1"/>
</dbReference>
<dbReference type="SMART" id="SM00389">
    <property type="entry name" value="HOX"/>
    <property type="match status" value="1"/>
</dbReference>
<comment type="subcellular location">
    <subcellularLocation>
        <location evidence="1 8 9">Nucleus</location>
    </subcellularLocation>
</comment>
<keyword evidence="15" id="KW-1185">Reference proteome</keyword>
<dbReference type="InterPro" id="IPR000327">
    <property type="entry name" value="POU_dom"/>
</dbReference>
<dbReference type="InterPro" id="IPR013847">
    <property type="entry name" value="POU"/>
</dbReference>
<dbReference type="PANTHER" id="PTHR11636:SF6">
    <property type="entry name" value="POU DOMAIN, CLASS 6, TRANSCRIPTION FACTOR 1"/>
    <property type="match status" value="1"/>
</dbReference>
<feature type="coiled-coil region" evidence="11">
    <location>
        <begin position="224"/>
        <end position="251"/>
    </location>
</feature>
<dbReference type="KEGG" id="snh:120060672"/>
<evidence type="ECO:0000256" key="4">
    <source>
        <dbReference type="ARBA" id="ARBA00023155"/>
    </source>
</evidence>
<feature type="region of interest" description="Disordered" evidence="12">
    <location>
        <begin position="34"/>
        <end position="80"/>
    </location>
</feature>
<evidence type="ECO:0000256" key="2">
    <source>
        <dbReference type="ARBA" id="ARBA00023015"/>
    </source>
</evidence>
<dbReference type="FunFam" id="1.10.10.60:FF:000051">
    <property type="entry name" value="POU domain protein"/>
    <property type="match status" value="1"/>
</dbReference>
<dbReference type="GO" id="GO:0000981">
    <property type="term" value="F:DNA-binding transcription factor activity, RNA polymerase II-specific"/>
    <property type="evidence" value="ECO:0007669"/>
    <property type="project" value="TreeGrafter"/>
</dbReference>
<dbReference type="InterPro" id="IPR001356">
    <property type="entry name" value="HD"/>
</dbReference>
<feature type="domain" description="Homeobox" evidence="13">
    <location>
        <begin position="548"/>
        <end position="608"/>
    </location>
</feature>
<dbReference type="RefSeq" id="XP_038865998.1">
    <property type="nucleotide sequence ID" value="XM_039010070.1"/>
</dbReference>
<dbReference type="CDD" id="cd00086">
    <property type="entry name" value="homeodomain"/>
    <property type="match status" value="1"/>
</dbReference>
<evidence type="ECO:0000256" key="5">
    <source>
        <dbReference type="ARBA" id="ARBA00023163"/>
    </source>
</evidence>
<evidence type="ECO:0000256" key="3">
    <source>
        <dbReference type="ARBA" id="ARBA00023125"/>
    </source>
</evidence>
<feature type="DNA-binding region" description="Homeobox" evidence="8">
    <location>
        <begin position="550"/>
        <end position="609"/>
    </location>
</feature>
<evidence type="ECO:0000256" key="8">
    <source>
        <dbReference type="PROSITE-ProRule" id="PRU00108"/>
    </source>
</evidence>
<gene>
    <name evidence="16" type="primary">LOC120060672</name>
</gene>
<keyword evidence="2" id="KW-0805">Transcription regulation</keyword>
<dbReference type="SUPFAM" id="SSF47413">
    <property type="entry name" value="lambda repressor-like DNA-binding domains"/>
    <property type="match status" value="1"/>
</dbReference>
<dbReference type="GO" id="GO:0000978">
    <property type="term" value="F:RNA polymerase II cis-regulatory region sequence-specific DNA binding"/>
    <property type="evidence" value="ECO:0007669"/>
    <property type="project" value="TreeGrafter"/>
</dbReference>
<dbReference type="InterPro" id="IPR010982">
    <property type="entry name" value="Lambda_DNA-bd_dom_sf"/>
</dbReference>
<dbReference type="PRINTS" id="PR00028">
    <property type="entry name" value="POUDOMAIN"/>
</dbReference>
<dbReference type="Pfam" id="PF00157">
    <property type="entry name" value="Pou"/>
    <property type="match status" value="1"/>
</dbReference>
<dbReference type="GO" id="GO:0005634">
    <property type="term" value="C:nucleus"/>
    <property type="evidence" value="ECO:0007669"/>
    <property type="project" value="UniProtKB-SubCell"/>
</dbReference>
<dbReference type="Gene3D" id="1.10.260.40">
    <property type="entry name" value="lambda repressor-like DNA-binding domains"/>
    <property type="match status" value="1"/>
</dbReference>
<reference evidence="16" key="1">
    <citation type="submission" date="2025-08" db="UniProtKB">
        <authorList>
            <consortium name="RefSeq"/>
        </authorList>
    </citation>
    <scope>IDENTIFICATION</scope>
    <source>
        <tissue evidence="16">White muscle</tissue>
    </source>
</reference>
<dbReference type="Gene3D" id="1.10.10.60">
    <property type="entry name" value="Homeodomain-like"/>
    <property type="match status" value="1"/>
</dbReference>
<protein>
    <recommendedName>
        <fullName evidence="10">POU domain protein</fullName>
    </recommendedName>
</protein>
<dbReference type="AlphaFoldDB" id="A0A8U1GWV8"/>
<proteinExistence type="inferred from homology"/>
<name>A0A8U1GWV8_SALNM</name>
<dbReference type="PROSITE" id="PS00035">
    <property type="entry name" value="POU_1"/>
    <property type="match status" value="1"/>
</dbReference>
<evidence type="ECO:0000259" key="14">
    <source>
        <dbReference type="PROSITE" id="PS51179"/>
    </source>
</evidence>
<dbReference type="PROSITE" id="PS51179">
    <property type="entry name" value="POU_3"/>
    <property type="match status" value="1"/>
</dbReference>
<comment type="similarity">
    <text evidence="7">Belongs to the POU transcription factor family. Class-6 subfamily.</text>
</comment>
<dbReference type="Pfam" id="PF00046">
    <property type="entry name" value="Homeodomain"/>
    <property type="match status" value="1"/>
</dbReference>
<dbReference type="SMART" id="SM00352">
    <property type="entry name" value="POU"/>
    <property type="match status" value="1"/>
</dbReference>
<evidence type="ECO:0000259" key="13">
    <source>
        <dbReference type="PROSITE" id="PS50071"/>
    </source>
</evidence>
<evidence type="ECO:0000256" key="9">
    <source>
        <dbReference type="RuleBase" id="RU000682"/>
    </source>
</evidence>
<dbReference type="PANTHER" id="PTHR11636">
    <property type="entry name" value="POU DOMAIN"/>
    <property type="match status" value="1"/>
</dbReference>
<accession>A0A8U1GWV8</accession>
<evidence type="ECO:0000256" key="7">
    <source>
        <dbReference type="ARBA" id="ARBA00061425"/>
    </source>
</evidence>
<keyword evidence="5 10" id="KW-0804">Transcription</keyword>
<evidence type="ECO:0000256" key="12">
    <source>
        <dbReference type="SAM" id="MobiDB-lite"/>
    </source>
</evidence>
<keyword evidence="3 8" id="KW-0238">DNA-binding</keyword>
<evidence type="ECO:0000313" key="15">
    <source>
        <dbReference type="Proteomes" id="UP000808372"/>
    </source>
</evidence>
<dbReference type="PROSITE" id="PS00465">
    <property type="entry name" value="POU_2"/>
    <property type="match status" value="1"/>
</dbReference>
<evidence type="ECO:0000256" key="6">
    <source>
        <dbReference type="ARBA" id="ARBA00023242"/>
    </source>
</evidence>
<dbReference type="PROSITE" id="PS50071">
    <property type="entry name" value="HOMEOBOX_2"/>
    <property type="match status" value="1"/>
</dbReference>
<dbReference type="InterPro" id="IPR050255">
    <property type="entry name" value="POU_domain_TF"/>
</dbReference>
<dbReference type="FunFam" id="1.10.260.40:FF:000013">
    <property type="entry name" value="POU domain protein"/>
    <property type="match status" value="1"/>
</dbReference>
<evidence type="ECO:0000256" key="10">
    <source>
        <dbReference type="RuleBase" id="RU361194"/>
    </source>
</evidence>
<keyword evidence="11" id="KW-0175">Coiled coil</keyword>
<dbReference type="Proteomes" id="UP000808372">
    <property type="component" value="Chromosome 16"/>
</dbReference>
<keyword evidence="6 8" id="KW-0539">Nucleus</keyword>
<keyword evidence="4 8" id="KW-0371">Homeobox</keyword>
<feature type="domain" description="POU-specific" evidence="14">
    <location>
        <begin position="455"/>
        <end position="529"/>
    </location>
</feature>
<feature type="compositionally biased region" description="Polar residues" evidence="12">
    <location>
        <begin position="56"/>
        <end position="70"/>
    </location>
</feature>
<dbReference type="InterPro" id="IPR009057">
    <property type="entry name" value="Homeodomain-like_sf"/>
</dbReference>
<evidence type="ECO:0000256" key="11">
    <source>
        <dbReference type="SAM" id="Coils"/>
    </source>
</evidence>
<dbReference type="GeneID" id="120060672"/>
<evidence type="ECO:0000313" key="16">
    <source>
        <dbReference type="RefSeq" id="XP_038865998.1"/>
    </source>
</evidence>
<evidence type="ECO:0000256" key="1">
    <source>
        <dbReference type="ARBA" id="ARBA00004123"/>
    </source>
</evidence>